<dbReference type="EMBL" id="VDCQ01000018">
    <property type="protein sequence ID" value="TNJ65461.1"/>
    <property type="molecule type" value="Genomic_DNA"/>
</dbReference>
<sequence length="285" mass="31082">MKLRQFDSARTFLERTGPFLERNEAGNNLLLGLVHMLAQQESKGDRAAKAVMAAVEDDEGSLVLVMLLNSLNMIVAGEEEEPELGQAVRLAATHLTEAGAEVPGIVGPPAIAGQLAGIWASAKGKTAFVKMNQRVYRLDEAKPIPYSSGRIRTADAGDLELVADWIHEFAVSIGENVSRDDAAAKASENIRSGSLFLWEDGRPVSMAKKTRPTRNGIVLSLVYTPPPYRNKGYASSCVASLSRLLLDEGYRFCSLYTDLSNPTSNAIYAKIGYIPVQDSVMYRFR</sequence>
<evidence type="ECO:0000259" key="1">
    <source>
        <dbReference type="PROSITE" id="PS51186"/>
    </source>
</evidence>
<dbReference type="OrthoDB" id="3174529at2"/>
<organism evidence="2 3">
    <name type="scientific">Paenibacillus hemerocallicola</name>
    <dbReference type="NCBI Taxonomy" id="1172614"/>
    <lineage>
        <taxon>Bacteria</taxon>
        <taxon>Bacillati</taxon>
        <taxon>Bacillota</taxon>
        <taxon>Bacilli</taxon>
        <taxon>Bacillales</taxon>
        <taxon>Paenibacillaceae</taxon>
        <taxon>Paenibacillus</taxon>
    </lineage>
</organism>
<dbReference type="RefSeq" id="WP_139602958.1">
    <property type="nucleotide sequence ID" value="NZ_VDCQ01000018.1"/>
</dbReference>
<keyword evidence="2" id="KW-0808">Transferase</keyword>
<dbReference type="SUPFAM" id="SSF55729">
    <property type="entry name" value="Acyl-CoA N-acyltransferases (Nat)"/>
    <property type="match status" value="1"/>
</dbReference>
<dbReference type="Pfam" id="PF00583">
    <property type="entry name" value="Acetyltransf_1"/>
    <property type="match status" value="1"/>
</dbReference>
<protein>
    <submittedName>
        <fullName evidence="2">GNAT family N-acetyltransferase</fullName>
    </submittedName>
</protein>
<comment type="caution">
    <text evidence="2">The sequence shown here is derived from an EMBL/GenBank/DDBJ whole genome shotgun (WGS) entry which is preliminary data.</text>
</comment>
<dbReference type="AlphaFoldDB" id="A0A5C4T8W2"/>
<gene>
    <name evidence="2" type="ORF">FE784_14665</name>
</gene>
<dbReference type="PROSITE" id="PS51186">
    <property type="entry name" value="GNAT"/>
    <property type="match status" value="1"/>
</dbReference>
<keyword evidence="3" id="KW-1185">Reference proteome</keyword>
<reference evidence="2 3" key="1">
    <citation type="submission" date="2019-05" db="EMBL/GenBank/DDBJ databases">
        <title>We sequenced the genome of Paenibacillus hemerocallicola KCTC 33185 for further insight into its adaptation and study the phylogeny of Paenibacillus.</title>
        <authorList>
            <person name="Narsing Rao M.P."/>
        </authorList>
    </citation>
    <scope>NUCLEOTIDE SEQUENCE [LARGE SCALE GENOMIC DNA]</scope>
    <source>
        <strain evidence="2 3">KCTC 33185</strain>
    </source>
</reference>
<dbReference type="CDD" id="cd04301">
    <property type="entry name" value="NAT_SF"/>
    <property type="match status" value="1"/>
</dbReference>
<dbReference type="GO" id="GO:0016747">
    <property type="term" value="F:acyltransferase activity, transferring groups other than amino-acyl groups"/>
    <property type="evidence" value="ECO:0007669"/>
    <property type="project" value="InterPro"/>
</dbReference>
<evidence type="ECO:0000313" key="2">
    <source>
        <dbReference type="EMBL" id="TNJ65461.1"/>
    </source>
</evidence>
<name>A0A5C4T8W2_9BACL</name>
<evidence type="ECO:0000313" key="3">
    <source>
        <dbReference type="Proteomes" id="UP000307943"/>
    </source>
</evidence>
<dbReference type="Gene3D" id="3.40.630.30">
    <property type="match status" value="1"/>
</dbReference>
<dbReference type="InterPro" id="IPR000182">
    <property type="entry name" value="GNAT_dom"/>
</dbReference>
<feature type="domain" description="N-acetyltransferase" evidence="1">
    <location>
        <begin position="149"/>
        <end position="285"/>
    </location>
</feature>
<accession>A0A5C4T8W2</accession>
<dbReference type="Proteomes" id="UP000307943">
    <property type="component" value="Unassembled WGS sequence"/>
</dbReference>
<dbReference type="InterPro" id="IPR016181">
    <property type="entry name" value="Acyl_CoA_acyltransferase"/>
</dbReference>
<proteinExistence type="predicted"/>